<dbReference type="AlphaFoldDB" id="A0A7V3YI32"/>
<dbReference type="Pfam" id="PF00436">
    <property type="entry name" value="SSB"/>
    <property type="match status" value="1"/>
</dbReference>
<feature type="compositionally biased region" description="Acidic residues" evidence="4">
    <location>
        <begin position="136"/>
        <end position="165"/>
    </location>
</feature>
<dbReference type="EMBL" id="DTFV01000133">
    <property type="protein sequence ID" value="HGI31503.1"/>
    <property type="molecule type" value="Genomic_DNA"/>
</dbReference>
<comment type="caution">
    <text evidence="5">The sequence shown here is derived from an EMBL/GenBank/DDBJ whole genome shotgun (WGS) entry which is preliminary data.</text>
</comment>
<dbReference type="InterPro" id="IPR012340">
    <property type="entry name" value="NA-bd_OB-fold"/>
</dbReference>
<dbReference type="Gene3D" id="2.40.50.140">
    <property type="entry name" value="Nucleic acid-binding proteins"/>
    <property type="match status" value="1"/>
</dbReference>
<dbReference type="GO" id="GO:0009295">
    <property type="term" value="C:nucleoid"/>
    <property type="evidence" value="ECO:0007669"/>
    <property type="project" value="TreeGrafter"/>
</dbReference>
<dbReference type="HAMAP" id="MF_00984">
    <property type="entry name" value="SSB"/>
    <property type="match status" value="1"/>
</dbReference>
<gene>
    <name evidence="5" type="ORF">ENV30_09420</name>
</gene>
<dbReference type="GO" id="GO:0006260">
    <property type="term" value="P:DNA replication"/>
    <property type="evidence" value="ECO:0007669"/>
    <property type="project" value="InterPro"/>
</dbReference>
<dbReference type="SUPFAM" id="SSF50249">
    <property type="entry name" value="Nucleic acid-binding proteins"/>
    <property type="match status" value="1"/>
</dbReference>
<accession>A0A7V3YI32</accession>
<dbReference type="PANTHER" id="PTHR10302">
    <property type="entry name" value="SINGLE-STRANDED DNA-BINDING PROTEIN"/>
    <property type="match status" value="1"/>
</dbReference>
<comment type="caution">
    <text evidence="2">Lacks conserved residue(s) required for the propagation of feature annotation.</text>
</comment>
<dbReference type="GO" id="GO:0003697">
    <property type="term" value="F:single-stranded DNA binding"/>
    <property type="evidence" value="ECO:0007669"/>
    <property type="project" value="UniProtKB-UniRule"/>
</dbReference>
<dbReference type="PANTHER" id="PTHR10302:SF27">
    <property type="entry name" value="SINGLE-STRANDED DNA-BINDING PROTEIN"/>
    <property type="match status" value="1"/>
</dbReference>
<protein>
    <recommendedName>
        <fullName evidence="2 3">Single-stranded DNA-binding protein</fullName>
        <shortName evidence="2">SSB</shortName>
    </recommendedName>
</protein>
<proteinExistence type="inferred from homology"/>
<dbReference type="CDD" id="cd04496">
    <property type="entry name" value="SSB_OBF"/>
    <property type="match status" value="1"/>
</dbReference>
<dbReference type="InterPro" id="IPR011344">
    <property type="entry name" value="ssDNA-bd"/>
</dbReference>
<evidence type="ECO:0000256" key="3">
    <source>
        <dbReference type="RuleBase" id="RU000524"/>
    </source>
</evidence>
<evidence type="ECO:0000256" key="1">
    <source>
        <dbReference type="ARBA" id="ARBA00023125"/>
    </source>
</evidence>
<evidence type="ECO:0000256" key="4">
    <source>
        <dbReference type="SAM" id="MobiDB-lite"/>
    </source>
</evidence>
<dbReference type="NCBIfam" id="TIGR00621">
    <property type="entry name" value="ssb"/>
    <property type="match status" value="1"/>
</dbReference>
<evidence type="ECO:0000313" key="5">
    <source>
        <dbReference type="EMBL" id="HGI31503.1"/>
    </source>
</evidence>
<evidence type="ECO:0000256" key="2">
    <source>
        <dbReference type="HAMAP-Rule" id="MF_00984"/>
    </source>
</evidence>
<dbReference type="InterPro" id="IPR000424">
    <property type="entry name" value="Primosome_PriB/ssb"/>
</dbReference>
<sequence length="165" mass="18492">MARDINYFFGIGNLTKDPELRYTPQGTPVCRFRMAMNRRYQGKSGPVEEVTYITVAAWSKLAELCARYLHKGSRVAVVGALRSSSWEDRNGGKRTSYEIRAENIQFLSAPRGVASSDQDIIDFSQDIDVERFGTFSDEESGEPLGDLEDIPLEGNEETADDIPPF</sequence>
<organism evidence="5">
    <name type="scientific">Candidatus Caldatribacterium californiense</name>
    <dbReference type="NCBI Taxonomy" id="1454726"/>
    <lineage>
        <taxon>Bacteria</taxon>
        <taxon>Pseudomonadati</taxon>
        <taxon>Atribacterota</taxon>
        <taxon>Atribacteria</taxon>
        <taxon>Atribacterales</taxon>
        <taxon>Candidatus Caldatribacteriaceae</taxon>
        <taxon>Candidatus Caldatribacterium</taxon>
    </lineage>
</organism>
<name>A0A7V3YI32_9BACT</name>
<dbReference type="PROSITE" id="PS50935">
    <property type="entry name" value="SSB"/>
    <property type="match status" value="1"/>
</dbReference>
<keyword evidence="1 2" id="KW-0238">DNA-binding</keyword>
<comment type="subunit">
    <text evidence="2">Homotetramer.</text>
</comment>
<reference evidence="5" key="1">
    <citation type="journal article" date="2020" name="mSystems">
        <title>Genome- and Community-Level Interaction Insights into Carbon Utilization and Element Cycling Functions of Hydrothermarchaeota in Hydrothermal Sediment.</title>
        <authorList>
            <person name="Zhou Z."/>
            <person name="Liu Y."/>
            <person name="Xu W."/>
            <person name="Pan J."/>
            <person name="Luo Z.H."/>
            <person name="Li M."/>
        </authorList>
    </citation>
    <scope>NUCLEOTIDE SEQUENCE [LARGE SCALE GENOMIC DNA]</scope>
    <source>
        <strain evidence="5">SpSt-747</strain>
    </source>
</reference>
<feature type="region of interest" description="Disordered" evidence="4">
    <location>
        <begin position="134"/>
        <end position="165"/>
    </location>
</feature>